<dbReference type="GO" id="GO:0016757">
    <property type="term" value="F:glycosyltransferase activity"/>
    <property type="evidence" value="ECO:0007669"/>
    <property type="project" value="InterPro"/>
</dbReference>
<evidence type="ECO:0000313" key="3">
    <source>
        <dbReference type="Proteomes" id="UP000437131"/>
    </source>
</evidence>
<protein>
    <submittedName>
        <fullName evidence="2">Glycosyltransferase</fullName>
    </submittedName>
</protein>
<gene>
    <name evidence="2" type="ORF">GGC33_17255</name>
</gene>
<dbReference type="Gene3D" id="3.40.50.2000">
    <property type="entry name" value="Glycogen Phosphorylase B"/>
    <property type="match status" value="2"/>
</dbReference>
<reference evidence="2 3" key="1">
    <citation type="submission" date="2019-11" db="EMBL/GenBank/DDBJ databases">
        <title>Isolation of a new High Light Tolerant Cyanobacteria.</title>
        <authorList>
            <person name="Dobson Z."/>
            <person name="Vaughn N."/>
            <person name="Vaughn M."/>
            <person name="Fromme P."/>
            <person name="Mazor Y."/>
        </authorList>
    </citation>
    <scope>NUCLEOTIDE SEQUENCE [LARGE SCALE GENOMIC DNA]</scope>
    <source>
        <strain evidence="2 3">0216</strain>
    </source>
</reference>
<comment type="caution">
    <text evidence="2">The sequence shown here is derived from an EMBL/GenBank/DDBJ whole genome shotgun (WGS) entry which is preliminary data.</text>
</comment>
<accession>A0A844GW37</accession>
<dbReference type="Pfam" id="PF00534">
    <property type="entry name" value="Glycos_transf_1"/>
    <property type="match status" value="1"/>
</dbReference>
<dbReference type="SUPFAM" id="SSF53756">
    <property type="entry name" value="UDP-Glycosyltransferase/glycogen phosphorylase"/>
    <property type="match status" value="1"/>
</dbReference>
<dbReference type="EMBL" id="WMIA01000041">
    <property type="protein sequence ID" value="MTF40657.1"/>
    <property type="molecule type" value="Genomic_DNA"/>
</dbReference>
<dbReference type="Proteomes" id="UP000437131">
    <property type="component" value="Unassembled WGS sequence"/>
</dbReference>
<name>A0A844GW37_9CHRO</name>
<proteinExistence type="predicted"/>
<dbReference type="AlphaFoldDB" id="A0A844GW37"/>
<dbReference type="InterPro" id="IPR001296">
    <property type="entry name" value="Glyco_trans_1"/>
</dbReference>
<dbReference type="PANTHER" id="PTHR12526">
    <property type="entry name" value="GLYCOSYLTRANSFERASE"/>
    <property type="match status" value="1"/>
</dbReference>
<feature type="domain" description="Glycosyl transferase family 1" evidence="1">
    <location>
        <begin position="170"/>
        <end position="330"/>
    </location>
</feature>
<dbReference type="CDD" id="cd03801">
    <property type="entry name" value="GT4_PimA-like"/>
    <property type="match status" value="1"/>
</dbReference>
<organism evidence="2 3">
    <name type="scientific">Cyanobacterium aponinum 0216</name>
    <dbReference type="NCBI Taxonomy" id="2676140"/>
    <lineage>
        <taxon>Bacteria</taxon>
        <taxon>Bacillati</taxon>
        <taxon>Cyanobacteriota</taxon>
        <taxon>Cyanophyceae</taxon>
        <taxon>Oscillatoriophycideae</taxon>
        <taxon>Chroococcales</taxon>
        <taxon>Geminocystaceae</taxon>
        <taxon>Cyanobacterium</taxon>
    </lineage>
</organism>
<evidence type="ECO:0000313" key="2">
    <source>
        <dbReference type="EMBL" id="MTF40657.1"/>
    </source>
</evidence>
<evidence type="ECO:0000259" key="1">
    <source>
        <dbReference type="Pfam" id="PF00534"/>
    </source>
</evidence>
<dbReference type="RefSeq" id="WP_015219446.1">
    <property type="nucleotide sequence ID" value="NZ_WMIA01000041.1"/>
</dbReference>
<dbReference type="PANTHER" id="PTHR12526:SF625">
    <property type="entry name" value="PHOSPHATIDYLINOSITOL GLYCAN-CLASS A"/>
    <property type="match status" value="1"/>
</dbReference>
<keyword evidence="2" id="KW-0808">Transferase</keyword>
<sequence>MKIIVLSVSAPFIMGGAEIHADSLLKALRKFGYEAELVTIPFKSYPNQRILDTMLMFRLLDITESCGQKIDLVIPLKFPAYLTPHPNKVLWLLHQHRDAYDLWGKPVCGLAQNPDGQQIRDTIINADNRAFAECKKIYANSQNVANRLKYYNNVDSIPLYHPPQNAEKFYSKSAQRYFFFPSRLTKIKRQELILEAMAKTHYPVKVVFAGAADDGKYDRDLQILAEKLGIEDRAIFVGRISEEEKLTYYSECLGVIYPPFDEDYGYITLEGMLSSKPIISCLDSGGPLEFLVNQETGIIVDSTPDAIASAMDQLWDNPKQSMIMGKNARSHYESMNISWMNVIEKLTS</sequence>